<sequence length="465" mass="50620">MKKLPLHIKIMLGLVAGVIWAFVSSYLGWNQFTIDWIDPFGQIFIRMLKYIAVPLVLFSIIGGVSSLKDMSQLGRMGGKTLGFYMVTTVTAVGLGLLLVNVLQPGKFIDEEQRIKNRLQYERWVQATDGVEILDGKNLLNDPKYNTIDAGELELDEATKADLDAKMQVAEKNKGAGPLQFIVDMVPENIVLSLSNQQLMLQVIFFAIFFGITMAMIPDEKVKGLADFVNGTNEVFLKMVDLVMKAAPFFVFALLAGIIAKMADTPAEVIEVFKGLASYSGTLVLGLLFLIFVFYPVIIKLFTNINYRAFFKKMGPAQLMAFSTSSSAATLPVTMECVEENMGVSKKVASFVLPVGATVNMDGTSLYQAVAVVFLAQMHMVELTAIQQLTIVLTATLASIGSAAVPSAGLIMMILVLQSVGLNPAWVAILFPVDRPLDMLRTVVNVTGDASVSTIVAKTEGELQDA</sequence>
<dbReference type="AlphaFoldDB" id="A0A150XHV9"/>
<feature type="transmembrane region" description="Helical" evidence="8">
    <location>
        <begin position="241"/>
        <end position="262"/>
    </location>
</feature>
<keyword evidence="6 8" id="KW-0472">Membrane</keyword>
<evidence type="ECO:0000256" key="8">
    <source>
        <dbReference type="SAM" id="Phobius"/>
    </source>
</evidence>
<feature type="transmembrane region" description="Helical" evidence="8">
    <location>
        <begin position="384"/>
        <end position="403"/>
    </location>
</feature>
<keyword evidence="2" id="KW-0813">Transport</keyword>
<feature type="transmembrane region" description="Helical" evidence="8">
    <location>
        <begin position="198"/>
        <end position="216"/>
    </location>
</feature>
<dbReference type="Proteomes" id="UP000075606">
    <property type="component" value="Unassembled WGS sequence"/>
</dbReference>
<keyword evidence="10" id="KW-1185">Reference proteome</keyword>
<evidence type="ECO:0000256" key="5">
    <source>
        <dbReference type="ARBA" id="ARBA00022989"/>
    </source>
</evidence>
<dbReference type="InterPro" id="IPR036458">
    <property type="entry name" value="Na:dicarbo_symporter_sf"/>
</dbReference>
<dbReference type="InterPro" id="IPR001991">
    <property type="entry name" value="Na-dicarboxylate_symporter"/>
</dbReference>
<evidence type="ECO:0000256" key="7">
    <source>
        <dbReference type="ARBA" id="ARBA00023180"/>
    </source>
</evidence>
<dbReference type="GO" id="GO:1902475">
    <property type="term" value="P:L-alpha-amino acid transmembrane transport"/>
    <property type="evidence" value="ECO:0007669"/>
    <property type="project" value="UniProtKB-ARBA"/>
</dbReference>
<keyword evidence="7" id="KW-0325">Glycoprotein</keyword>
<comment type="caution">
    <text evidence="9">The sequence shown here is derived from an EMBL/GenBank/DDBJ whole genome shotgun (WGS) entry which is preliminary data.</text>
</comment>
<dbReference type="EMBL" id="LRPC01000001">
    <property type="protein sequence ID" value="KYG78307.1"/>
    <property type="molecule type" value="Genomic_DNA"/>
</dbReference>
<reference evidence="9 10" key="1">
    <citation type="submission" date="2016-01" db="EMBL/GenBank/DDBJ databases">
        <title>Genome sequencing of Roseivirga spongicola UST030701-084.</title>
        <authorList>
            <person name="Selvaratnam C."/>
            <person name="Thevarajoo S."/>
            <person name="Goh K.M."/>
            <person name="Ee R."/>
            <person name="Chan K.-G."/>
            <person name="Chong C.S."/>
        </authorList>
    </citation>
    <scope>NUCLEOTIDE SEQUENCE [LARGE SCALE GENOMIC DNA]</scope>
    <source>
        <strain evidence="9 10">UST030701-084</strain>
    </source>
</reference>
<feature type="transmembrane region" description="Helical" evidence="8">
    <location>
        <begin position="41"/>
        <end position="61"/>
    </location>
</feature>
<feature type="transmembrane region" description="Helical" evidence="8">
    <location>
        <begin position="282"/>
        <end position="302"/>
    </location>
</feature>
<proteinExistence type="predicted"/>
<evidence type="ECO:0000256" key="3">
    <source>
        <dbReference type="ARBA" id="ARBA00022692"/>
    </source>
</evidence>
<accession>A0A150XHV9</accession>
<evidence type="ECO:0000256" key="1">
    <source>
        <dbReference type="ARBA" id="ARBA00004141"/>
    </source>
</evidence>
<dbReference type="PRINTS" id="PR00173">
    <property type="entry name" value="EDTRNSPORT"/>
</dbReference>
<dbReference type="PANTHER" id="PTHR11958:SF63">
    <property type="entry name" value="AMINO ACID TRANSPORTER"/>
    <property type="match status" value="1"/>
</dbReference>
<name>A0A150XHV9_9BACT</name>
<evidence type="ECO:0000256" key="4">
    <source>
        <dbReference type="ARBA" id="ARBA00022847"/>
    </source>
</evidence>
<feature type="transmembrane region" description="Helical" evidence="8">
    <location>
        <begin position="81"/>
        <end position="102"/>
    </location>
</feature>
<keyword evidence="3 8" id="KW-0812">Transmembrane</keyword>
<dbReference type="GO" id="GO:0015293">
    <property type="term" value="F:symporter activity"/>
    <property type="evidence" value="ECO:0007669"/>
    <property type="project" value="UniProtKB-KW"/>
</dbReference>
<comment type="subcellular location">
    <subcellularLocation>
        <location evidence="1">Membrane</location>
        <topology evidence="1">Multi-pass membrane protein</topology>
    </subcellularLocation>
</comment>
<feature type="transmembrane region" description="Helical" evidence="8">
    <location>
        <begin position="12"/>
        <end position="29"/>
    </location>
</feature>
<evidence type="ECO:0000313" key="10">
    <source>
        <dbReference type="Proteomes" id="UP000075606"/>
    </source>
</evidence>
<dbReference type="PROSITE" id="PS00714">
    <property type="entry name" value="NA_DICARBOXYL_SYMP_2"/>
    <property type="match status" value="1"/>
</dbReference>
<evidence type="ECO:0000256" key="2">
    <source>
        <dbReference type="ARBA" id="ARBA00022448"/>
    </source>
</evidence>
<dbReference type="GO" id="GO:0016020">
    <property type="term" value="C:membrane"/>
    <property type="evidence" value="ECO:0007669"/>
    <property type="project" value="UniProtKB-SubCell"/>
</dbReference>
<dbReference type="Gene3D" id="1.10.3860.10">
    <property type="entry name" value="Sodium:dicarboxylate symporter"/>
    <property type="match status" value="1"/>
</dbReference>
<evidence type="ECO:0000313" key="9">
    <source>
        <dbReference type="EMBL" id="KYG78307.1"/>
    </source>
</evidence>
<dbReference type="STRING" id="333140.AWW68_05950"/>
<dbReference type="RefSeq" id="WP_068217793.1">
    <property type="nucleotide sequence ID" value="NZ_CP139724.1"/>
</dbReference>
<dbReference type="SUPFAM" id="SSF118215">
    <property type="entry name" value="Proton glutamate symport protein"/>
    <property type="match status" value="1"/>
</dbReference>
<keyword evidence="5 8" id="KW-1133">Transmembrane helix</keyword>
<feature type="transmembrane region" description="Helical" evidence="8">
    <location>
        <begin position="409"/>
        <end position="430"/>
    </location>
</feature>
<dbReference type="PANTHER" id="PTHR11958">
    <property type="entry name" value="SODIUM/DICARBOXYLATE SYMPORTER-RELATED"/>
    <property type="match status" value="1"/>
</dbReference>
<protein>
    <submittedName>
        <fullName evidence="9">Glutamate:proton symporter</fullName>
    </submittedName>
</protein>
<evidence type="ECO:0000256" key="6">
    <source>
        <dbReference type="ARBA" id="ARBA00023136"/>
    </source>
</evidence>
<gene>
    <name evidence="9" type="ORF">AWW68_05950</name>
</gene>
<organism evidence="9 10">
    <name type="scientific">Roseivirga spongicola</name>
    <dbReference type="NCBI Taxonomy" id="333140"/>
    <lineage>
        <taxon>Bacteria</taxon>
        <taxon>Pseudomonadati</taxon>
        <taxon>Bacteroidota</taxon>
        <taxon>Cytophagia</taxon>
        <taxon>Cytophagales</taxon>
        <taxon>Roseivirgaceae</taxon>
        <taxon>Roseivirga</taxon>
    </lineage>
</organism>
<dbReference type="InterPro" id="IPR050746">
    <property type="entry name" value="DAACS"/>
</dbReference>
<dbReference type="OrthoDB" id="9768885at2"/>
<keyword evidence="4" id="KW-0769">Symport</keyword>
<dbReference type="Pfam" id="PF00375">
    <property type="entry name" value="SDF"/>
    <property type="match status" value="1"/>
</dbReference>
<dbReference type="InterPro" id="IPR018107">
    <property type="entry name" value="Na-dicarboxylate_symporter_CS"/>
</dbReference>